<name>A0A672IIZ8_SALFA</name>
<feature type="coiled-coil region" evidence="1">
    <location>
        <begin position="473"/>
        <end position="521"/>
    </location>
</feature>
<organism evidence="3 4">
    <name type="scientific">Salarias fasciatus</name>
    <name type="common">Jewelled blenny</name>
    <name type="synonym">Blennius fasciatus</name>
    <dbReference type="NCBI Taxonomy" id="181472"/>
    <lineage>
        <taxon>Eukaryota</taxon>
        <taxon>Metazoa</taxon>
        <taxon>Chordata</taxon>
        <taxon>Craniata</taxon>
        <taxon>Vertebrata</taxon>
        <taxon>Euteleostomi</taxon>
        <taxon>Actinopterygii</taxon>
        <taxon>Neopterygii</taxon>
        <taxon>Teleostei</taxon>
        <taxon>Neoteleostei</taxon>
        <taxon>Acanthomorphata</taxon>
        <taxon>Ovalentaria</taxon>
        <taxon>Blenniimorphae</taxon>
        <taxon>Blenniiformes</taxon>
        <taxon>Blennioidei</taxon>
        <taxon>Blenniidae</taxon>
        <taxon>Salariinae</taxon>
        <taxon>Salarias</taxon>
    </lineage>
</organism>
<accession>A0A672IIZ8</accession>
<dbReference type="InterPro" id="IPR039341">
    <property type="entry name" value="CFAP99"/>
</dbReference>
<dbReference type="PANTHER" id="PTHR34649:SF1">
    <property type="entry name" value="CILIA- AND FLAGELLA-ASSOCIATED PROTEIN 99"/>
    <property type="match status" value="1"/>
</dbReference>
<feature type="region of interest" description="Disordered" evidence="2">
    <location>
        <begin position="448"/>
        <end position="470"/>
    </location>
</feature>
<protein>
    <submittedName>
        <fullName evidence="3">Cilia and flagella associated protein 99</fullName>
    </submittedName>
</protein>
<sequence length="600" mass="68089">MASNYGSLVKEACVLLDKFRAGRQCLDDFLDDASKDLQVDLSAQRFILDAVSGCVEHQKLLDVVVKGFYIQHGKLHRRVFCLSVVCYLTVFALDDLGLQHLSSIVKALDSQKMHTFLSFFFSNLTTWITDEWSRVYDAAFVEKQWIEPLLRWRPEINVLMDQLTVKMSQRGQVKKSPIKPTEPQEFCLTKPKPRHLLPEIIPQQEKSKPVPNSTYTSPKEKQIIDEIKQKNLQQAEELLYEANINQFRCANPHKSEHTKVKGFSDFTAVDRPVKLNNAAVLRREALHERQLEEELQSLERLVQGGGEPSAFLQWQQEMREKELQEEQPQRECRRLEARISDRKGALARQLRAQQNQKAAQLQKEETAQLMRSYAEKRLQEEQTLRDLVREVAEGHKNSKAAKEKIQKLKQSIVKEVSEQSQGLLRQALEEAQAQLSARFQLIREIHTSAGSARHRSPVRRQTSGHGLLEEMPLAELKVRLSRLKEAQQAERQEKRRRILEEKQKQKQLQQERLENIQIQERLLARAAAARSARPPGSPGSSSTGATVPAGHSRGVGVFQERAEESRAAGLPADPTAEPDGFGSEAAAGGDRPGVPEAEAG</sequence>
<proteinExistence type="predicted"/>
<reference evidence="3" key="3">
    <citation type="submission" date="2025-09" db="UniProtKB">
        <authorList>
            <consortium name="Ensembl"/>
        </authorList>
    </citation>
    <scope>IDENTIFICATION</scope>
</reference>
<evidence type="ECO:0000256" key="2">
    <source>
        <dbReference type="SAM" id="MobiDB-lite"/>
    </source>
</evidence>
<gene>
    <name evidence="3" type="primary">cfap99</name>
</gene>
<reference evidence="3" key="1">
    <citation type="submission" date="2019-06" db="EMBL/GenBank/DDBJ databases">
        <authorList>
            <consortium name="Wellcome Sanger Institute Data Sharing"/>
        </authorList>
    </citation>
    <scope>NUCLEOTIDE SEQUENCE [LARGE SCALE GENOMIC DNA]</scope>
</reference>
<keyword evidence="1" id="KW-0175">Coiled coil</keyword>
<keyword evidence="4" id="KW-1185">Reference proteome</keyword>
<evidence type="ECO:0000256" key="1">
    <source>
        <dbReference type="SAM" id="Coils"/>
    </source>
</evidence>
<dbReference type="Ensembl" id="ENSSFAT00005042392.1">
    <property type="protein sequence ID" value="ENSSFAP00005040890.1"/>
    <property type="gene ID" value="ENSSFAG00005020355.1"/>
</dbReference>
<evidence type="ECO:0000313" key="4">
    <source>
        <dbReference type="Proteomes" id="UP000472267"/>
    </source>
</evidence>
<dbReference type="PANTHER" id="PTHR34649">
    <property type="entry name" value="CILIA- AND FLAGELLA-ASSOCIATED PROTEIN 99"/>
    <property type="match status" value="1"/>
</dbReference>
<feature type="coiled-coil region" evidence="1">
    <location>
        <begin position="347"/>
        <end position="390"/>
    </location>
</feature>
<feature type="compositionally biased region" description="Low complexity" evidence="2">
    <location>
        <begin position="526"/>
        <end position="546"/>
    </location>
</feature>
<feature type="region of interest" description="Disordered" evidence="2">
    <location>
        <begin position="526"/>
        <end position="600"/>
    </location>
</feature>
<evidence type="ECO:0000313" key="3">
    <source>
        <dbReference type="Ensembl" id="ENSSFAP00005040890.1"/>
    </source>
</evidence>
<dbReference type="InParanoid" id="A0A672IIZ8"/>
<dbReference type="FunCoup" id="A0A672IIZ8">
    <property type="interactions" value="8"/>
</dbReference>
<dbReference type="AlphaFoldDB" id="A0A672IIZ8"/>
<reference evidence="3" key="2">
    <citation type="submission" date="2025-08" db="UniProtKB">
        <authorList>
            <consortium name="Ensembl"/>
        </authorList>
    </citation>
    <scope>IDENTIFICATION</scope>
</reference>
<dbReference type="OMA" id="VQDGRYC"/>
<dbReference type="Proteomes" id="UP000472267">
    <property type="component" value="Chromosome 19"/>
</dbReference>